<organism evidence="5 6">
    <name type="scientific">Arthrobacter oryzae</name>
    <dbReference type="NCBI Taxonomy" id="409290"/>
    <lineage>
        <taxon>Bacteria</taxon>
        <taxon>Bacillati</taxon>
        <taxon>Actinomycetota</taxon>
        <taxon>Actinomycetes</taxon>
        <taxon>Micrococcales</taxon>
        <taxon>Micrococcaceae</taxon>
        <taxon>Arthrobacter</taxon>
    </lineage>
</organism>
<dbReference type="SFLD" id="SFLDS00001">
    <property type="entry name" value="Enolase"/>
    <property type="match status" value="1"/>
</dbReference>
<dbReference type="InterPro" id="IPR046945">
    <property type="entry name" value="RHMD-like"/>
</dbReference>
<dbReference type="GO" id="GO:0016052">
    <property type="term" value="P:carbohydrate catabolic process"/>
    <property type="evidence" value="ECO:0007669"/>
    <property type="project" value="TreeGrafter"/>
</dbReference>
<evidence type="ECO:0000256" key="2">
    <source>
        <dbReference type="ARBA" id="ARBA00022723"/>
    </source>
</evidence>
<dbReference type="Gene3D" id="3.20.20.120">
    <property type="entry name" value="Enolase-like C-terminal domain"/>
    <property type="match status" value="1"/>
</dbReference>
<dbReference type="OrthoDB" id="9796450at2"/>
<proteinExistence type="predicted"/>
<evidence type="ECO:0000313" key="6">
    <source>
        <dbReference type="Proteomes" id="UP000273807"/>
    </source>
</evidence>
<dbReference type="SMART" id="SM00922">
    <property type="entry name" value="MR_MLE"/>
    <property type="match status" value="1"/>
</dbReference>
<dbReference type="InterPro" id="IPR013342">
    <property type="entry name" value="Mandelate_racemase_C"/>
</dbReference>
<dbReference type="Pfam" id="PF02746">
    <property type="entry name" value="MR_MLE_N"/>
    <property type="match status" value="1"/>
</dbReference>
<keyword evidence="6" id="KW-1185">Reference proteome</keyword>
<dbReference type="PANTHER" id="PTHR13794">
    <property type="entry name" value="ENOLASE SUPERFAMILY, MANDELATE RACEMASE"/>
    <property type="match status" value="1"/>
</dbReference>
<dbReference type="Gene3D" id="3.30.390.10">
    <property type="entry name" value="Enolase-like, N-terminal domain"/>
    <property type="match status" value="1"/>
</dbReference>
<evidence type="ECO:0000256" key="3">
    <source>
        <dbReference type="ARBA" id="ARBA00022842"/>
    </source>
</evidence>
<keyword evidence="3" id="KW-0460">Magnesium</keyword>
<comment type="cofactor">
    <cofactor evidence="1">
        <name>Mg(2+)</name>
        <dbReference type="ChEBI" id="CHEBI:18420"/>
    </cofactor>
</comment>
<evidence type="ECO:0000313" key="5">
    <source>
        <dbReference type="EMBL" id="RNL57290.1"/>
    </source>
</evidence>
<dbReference type="PANTHER" id="PTHR13794:SF58">
    <property type="entry name" value="MITOCHONDRIAL ENOLASE SUPERFAMILY MEMBER 1"/>
    <property type="match status" value="1"/>
</dbReference>
<comment type="caution">
    <text evidence="5">The sequence shown here is derived from an EMBL/GenBank/DDBJ whole genome shotgun (WGS) entry which is preliminary data.</text>
</comment>
<evidence type="ECO:0000259" key="4">
    <source>
        <dbReference type="SMART" id="SM00922"/>
    </source>
</evidence>
<dbReference type="InterPro" id="IPR029065">
    <property type="entry name" value="Enolase_C-like"/>
</dbReference>
<dbReference type="SUPFAM" id="SSF54826">
    <property type="entry name" value="Enolase N-terminal domain-like"/>
    <property type="match status" value="1"/>
</dbReference>
<dbReference type="Proteomes" id="UP000273807">
    <property type="component" value="Unassembled WGS sequence"/>
</dbReference>
<protein>
    <submittedName>
        <fullName evidence="5">Mandelate racemase/muconate lactonizing enzyme family protein</fullName>
    </submittedName>
</protein>
<gene>
    <name evidence="5" type="ORF">D7003_07235</name>
</gene>
<name>A0A3N0C3P2_9MICC</name>
<feature type="domain" description="Mandelate racemase/muconate lactonizing enzyme C-terminal" evidence="4">
    <location>
        <begin position="145"/>
        <end position="245"/>
    </location>
</feature>
<dbReference type="AlphaFoldDB" id="A0A3N0C3P2"/>
<dbReference type="CDD" id="cd03316">
    <property type="entry name" value="MR_like"/>
    <property type="match status" value="1"/>
</dbReference>
<dbReference type="SUPFAM" id="SSF51604">
    <property type="entry name" value="Enolase C-terminal domain-like"/>
    <property type="match status" value="1"/>
</dbReference>
<dbReference type="GO" id="GO:0000287">
    <property type="term" value="F:magnesium ion binding"/>
    <property type="evidence" value="ECO:0007669"/>
    <property type="project" value="TreeGrafter"/>
</dbReference>
<dbReference type="InterPro" id="IPR013341">
    <property type="entry name" value="Mandelate_racemase_N_dom"/>
</dbReference>
<dbReference type="InterPro" id="IPR036849">
    <property type="entry name" value="Enolase-like_C_sf"/>
</dbReference>
<dbReference type="Pfam" id="PF13378">
    <property type="entry name" value="MR_MLE_C"/>
    <property type="match status" value="1"/>
</dbReference>
<reference evidence="5 6" key="1">
    <citation type="submission" date="2018-10" db="EMBL/GenBank/DDBJ databases">
        <title>Genome sequencing of Arthrobacter oryzae TNB02.</title>
        <authorList>
            <person name="Cho Y.-J."/>
            <person name="Cho A."/>
            <person name="Kim O.-S."/>
        </authorList>
    </citation>
    <scope>NUCLEOTIDE SEQUENCE [LARGE SCALE GENOMIC DNA]</scope>
    <source>
        <strain evidence="5 6">TNB02</strain>
    </source>
</reference>
<dbReference type="RefSeq" id="WP_123254797.1">
    <property type="nucleotide sequence ID" value="NZ_RBED01000077.1"/>
</dbReference>
<dbReference type="InterPro" id="IPR029017">
    <property type="entry name" value="Enolase-like_N"/>
</dbReference>
<dbReference type="GO" id="GO:0016836">
    <property type="term" value="F:hydro-lyase activity"/>
    <property type="evidence" value="ECO:0007669"/>
    <property type="project" value="TreeGrafter"/>
</dbReference>
<accession>A0A3N0C3P2</accession>
<sequence>MKIIDVEAIWLRIPSFGELCEWGEDAFLVKVHTDTGLIGIGESDSAPAVLKALIETPSSHSTSRGLREILLGENPLDIDRLWNKMYDESSYMGRRGAAIHAISAIDIALWDIASQHYGVPIHTLLGGKVRDEIAAYGTFIPKDKPADNVTLVEGLLEAGFSSLKLGGGLFGTDPTHDHEVLQVVRDTAGENIDLAIDLVYRWKNYRYAKTQGDRMREFNLNWIEEPLPSDDHLGLRRLAETSESRISGGEGLSTVAEFTEFIRESRPDIIQPDITRCGGISEMRKIHYVATRYSTQLVPHGFSTGILMAATVQFLASIRDGELIEFSQSTSALSLDLVTNPIVLTNGKVTVPDTPGLGIELDEDLISKYRVEMTLGTRL</sequence>
<dbReference type="EMBL" id="RBED01000077">
    <property type="protein sequence ID" value="RNL57290.1"/>
    <property type="molecule type" value="Genomic_DNA"/>
</dbReference>
<keyword evidence="2" id="KW-0479">Metal-binding</keyword>
<evidence type="ECO:0000256" key="1">
    <source>
        <dbReference type="ARBA" id="ARBA00001946"/>
    </source>
</evidence>
<dbReference type="SFLD" id="SFLDG00179">
    <property type="entry name" value="mandelate_racemase"/>
    <property type="match status" value="1"/>
</dbReference>